<protein>
    <recommendedName>
        <fullName evidence="3">Capsule assembly protein Wzi</fullName>
    </recommendedName>
</protein>
<dbReference type="Gene3D" id="2.40.160.130">
    <property type="entry name" value="Capsule assembly protein Wzi"/>
    <property type="match status" value="1"/>
</dbReference>
<comment type="caution">
    <text evidence="1">The sequence shown here is derived from an EMBL/GenBank/DDBJ whole genome shotgun (WGS) entry which is preliminary data.</text>
</comment>
<dbReference type="RefSeq" id="WP_019941970.1">
    <property type="nucleotide sequence ID" value="NZ_BMLI01000001.1"/>
</dbReference>
<evidence type="ECO:0000313" key="1">
    <source>
        <dbReference type="EMBL" id="GGM77299.1"/>
    </source>
</evidence>
<dbReference type="EMBL" id="BMLI01000001">
    <property type="protein sequence ID" value="GGM77299.1"/>
    <property type="molecule type" value="Genomic_DNA"/>
</dbReference>
<reference evidence="2" key="1">
    <citation type="journal article" date="2019" name="Int. J. Syst. Evol. Microbiol.">
        <title>The Global Catalogue of Microorganisms (GCM) 10K type strain sequencing project: providing services to taxonomists for standard genome sequencing and annotation.</title>
        <authorList>
            <consortium name="The Broad Institute Genomics Platform"/>
            <consortium name="The Broad Institute Genome Sequencing Center for Infectious Disease"/>
            <person name="Wu L."/>
            <person name="Ma J."/>
        </authorList>
    </citation>
    <scope>NUCLEOTIDE SEQUENCE [LARGE SCALE GENOMIC DNA]</scope>
    <source>
        <strain evidence="2">CGMCC 1.6375</strain>
    </source>
</reference>
<dbReference type="InterPro" id="IPR038636">
    <property type="entry name" value="Wzi_sf"/>
</dbReference>
<name>A0ABQ2HDS6_9BACT</name>
<dbReference type="Proteomes" id="UP000632339">
    <property type="component" value="Unassembled WGS sequence"/>
</dbReference>
<accession>A0ABQ2HDS6</accession>
<proteinExistence type="predicted"/>
<evidence type="ECO:0008006" key="3">
    <source>
        <dbReference type="Google" id="ProtNLM"/>
    </source>
</evidence>
<keyword evidence="2" id="KW-1185">Reference proteome</keyword>
<evidence type="ECO:0000313" key="2">
    <source>
        <dbReference type="Proteomes" id="UP000632339"/>
    </source>
</evidence>
<gene>
    <name evidence="1" type="ORF">GCM10010967_06110</name>
</gene>
<organism evidence="1 2">
    <name type="scientific">Dyadobacter beijingensis</name>
    <dbReference type="NCBI Taxonomy" id="365489"/>
    <lineage>
        <taxon>Bacteria</taxon>
        <taxon>Pseudomonadati</taxon>
        <taxon>Bacteroidota</taxon>
        <taxon>Cytophagia</taxon>
        <taxon>Cytophagales</taxon>
        <taxon>Spirosomataceae</taxon>
        <taxon>Dyadobacter</taxon>
    </lineage>
</organism>
<sequence length="444" mass="49611">MAAGATAQTPFWQYANQHGSIPLNGNFGIADAGIYKVYNPHNPRFFQWSAGIQGIASYGKSENVFLSDLYAAVKIGKVEILAGQKRMTAGLVDTTLSSGSLAMAGNARPYPKVQISMPDYFPLYFTNNFVSLKFTYSDGYLGGSGVNYGSAPYVPETYLHQKQLYLRLGNNSHRYRIYLGGNHQAIWGGEDKTIPLYQLSMLKAYWYTISGKTLDYRKVGNHFGTFDLGGEWYGKDWNFFLYRQNIYETGSLFRTTNFEDGLTGLSVKRTRPLPKGSSYFAFHSFLLEVIGTHNQTNRYPISELALFEKGNYFNSYVYQRGWSYYGSGIGTPLAPPAGNTDTSLPRNKSEFTNNNRFWAFHTGVTATWLHLKLAFKGTYSRNSGSFLSPFDSVKQQVSLLLSAEKNLNILNGCSVYSALSSDIGELYPNTYGLSIGLRKSGFLD</sequence>